<sequence>MWRSIPIRQRCAILRNFNTVHASPIQVPLYNLAINPTQSTISSFLDSPQFSNSINNPRFLSQQIATEKEVPIDSHPSENHIDDVRLETDDFAVSNDDDNNEHGFGLEEEETLIFQINDKKLEKVVSLLHSSGESFSKICLEDSVASDDTLYESANYSSRAIKYSFTDNISVSSSYRALLLLEEPQLFKSPKIRNTQKNSVSFSSSCLGSSNKLAKENSSSNHDLLRKSFTKDELMRSSLRSSKVFPGLTESLATSI</sequence>
<organism evidence="1 2">
    <name type="scientific">Vicia faba</name>
    <name type="common">Broad bean</name>
    <name type="synonym">Faba vulgaris</name>
    <dbReference type="NCBI Taxonomy" id="3906"/>
    <lineage>
        <taxon>Eukaryota</taxon>
        <taxon>Viridiplantae</taxon>
        <taxon>Streptophyta</taxon>
        <taxon>Embryophyta</taxon>
        <taxon>Tracheophyta</taxon>
        <taxon>Spermatophyta</taxon>
        <taxon>Magnoliopsida</taxon>
        <taxon>eudicotyledons</taxon>
        <taxon>Gunneridae</taxon>
        <taxon>Pentapetalae</taxon>
        <taxon>rosids</taxon>
        <taxon>fabids</taxon>
        <taxon>Fabales</taxon>
        <taxon>Fabaceae</taxon>
        <taxon>Papilionoideae</taxon>
        <taxon>50 kb inversion clade</taxon>
        <taxon>NPAAA clade</taxon>
        <taxon>Hologalegina</taxon>
        <taxon>IRL clade</taxon>
        <taxon>Fabeae</taxon>
        <taxon>Vicia</taxon>
    </lineage>
</organism>
<protein>
    <submittedName>
        <fullName evidence="1">Uncharacterized protein</fullName>
    </submittedName>
</protein>
<dbReference type="EMBL" id="OX451738">
    <property type="protein sequence ID" value="CAI8602469.1"/>
    <property type="molecule type" value="Genomic_DNA"/>
</dbReference>
<name>A0AAV0ZZK9_VICFA</name>
<gene>
    <name evidence="1" type="ORF">VFH_III041560</name>
</gene>
<reference evidence="1 2" key="1">
    <citation type="submission" date="2023-01" db="EMBL/GenBank/DDBJ databases">
        <authorList>
            <person name="Kreplak J."/>
        </authorList>
    </citation>
    <scope>NUCLEOTIDE SEQUENCE [LARGE SCALE GENOMIC DNA]</scope>
</reference>
<keyword evidence="2" id="KW-1185">Reference proteome</keyword>
<accession>A0AAV0ZZK9</accession>
<dbReference type="AlphaFoldDB" id="A0AAV0ZZK9"/>
<proteinExistence type="predicted"/>
<evidence type="ECO:0000313" key="2">
    <source>
        <dbReference type="Proteomes" id="UP001157006"/>
    </source>
</evidence>
<evidence type="ECO:0000313" key="1">
    <source>
        <dbReference type="EMBL" id="CAI8602469.1"/>
    </source>
</evidence>
<dbReference type="Proteomes" id="UP001157006">
    <property type="component" value="Chromosome 3"/>
</dbReference>